<dbReference type="EC" id="4.2.2.29" evidence="7"/>
<feature type="region of interest" description="Disordered" evidence="8">
    <location>
        <begin position="1"/>
        <end position="71"/>
    </location>
</feature>
<keyword evidence="5 7" id="KW-0456">Lyase</keyword>
<dbReference type="HAMAP" id="MF_02065">
    <property type="entry name" value="MltG"/>
    <property type="match status" value="1"/>
</dbReference>
<keyword evidence="6 7" id="KW-0961">Cell wall biogenesis/degradation</keyword>
<gene>
    <name evidence="7" type="primary">mltG</name>
    <name evidence="9" type="ordered locus">FraEuI1c_1666</name>
</gene>
<proteinExistence type="inferred from homology"/>
<evidence type="ECO:0000256" key="5">
    <source>
        <dbReference type="ARBA" id="ARBA00023239"/>
    </source>
</evidence>
<comment type="subcellular location">
    <subcellularLocation>
        <location evidence="7">Cell membrane</location>
        <topology evidence="7">Single-pass membrane protein</topology>
    </subcellularLocation>
</comment>
<feature type="compositionally biased region" description="Gly residues" evidence="8">
    <location>
        <begin position="49"/>
        <end position="69"/>
    </location>
</feature>
<protein>
    <recommendedName>
        <fullName evidence="7">Endolytic murein transglycosylase</fullName>
        <ecNumber evidence="7">4.2.2.29</ecNumber>
    </recommendedName>
    <alternativeName>
        <fullName evidence="7">Peptidoglycan lytic transglycosylase</fullName>
    </alternativeName>
    <alternativeName>
        <fullName evidence="7">Peptidoglycan polymerization terminase</fullName>
    </alternativeName>
</protein>
<reference evidence="9 10" key="1">
    <citation type="submission" date="2010-10" db="EMBL/GenBank/DDBJ databases">
        <title>Complete sequence of Frankia sp. EuI1c.</title>
        <authorList>
            <consortium name="US DOE Joint Genome Institute"/>
            <person name="Lucas S."/>
            <person name="Copeland A."/>
            <person name="Lapidus A."/>
            <person name="Cheng J.-F."/>
            <person name="Bruce D."/>
            <person name="Goodwin L."/>
            <person name="Pitluck S."/>
            <person name="Chertkov O."/>
            <person name="Detter J.C."/>
            <person name="Han C."/>
            <person name="Tapia R."/>
            <person name="Land M."/>
            <person name="Hauser L."/>
            <person name="Jeffries C."/>
            <person name="Kyrpides N."/>
            <person name="Ivanova N."/>
            <person name="Mikhailova N."/>
            <person name="Beauchemin N."/>
            <person name="Sen A."/>
            <person name="Sur S.A."/>
            <person name="Gtari M."/>
            <person name="Wall L."/>
            <person name="Tisa L."/>
            <person name="Woyke T."/>
        </authorList>
    </citation>
    <scope>NUCLEOTIDE SEQUENCE [LARGE SCALE GENOMIC DNA]</scope>
    <source>
        <strain evidence="10">DSM 45817 / CECT 9037 / EuI1c</strain>
    </source>
</reference>
<organism evidence="9 10">
    <name type="scientific">Pseudofrankia inefficax (strain DSM 45817 / CECT 9037 / DDB 130130 / EuI1c)</name>
    <name type="common">Frankia inefficax</name>
    <dbReference type="NCBI Taxonomy" id="298654"/>
    <lineage>
        <taxon>Bacteria</taxon>
        <taxon>Bacillati</taxon>
        <taxon>Actinomycetota</taxon>
        <taxon>Actinomycetes</taxon>
        <taxon>Frankiales</taxon>
        <taxon>Frankiaceae</taxon>
        <taxon>Pseudofrankia</taxon>
    </lineage>
</organism>
<evidence type="ECO:0000256" key="4">
    <source>
        <dbReference type="ARBA" id="ARBA00023136"/>
    </source>
</evidence>
<dbReference type="PANTHER" id="PTHR30518:SF2">
    <property type="entry name" value="ENDOLYTIC MUREIN TRANSGLYCOSYLASE"/>
    <property type="match status" value="1"/>
</dbReference>
<dbReference type="eggNOG" id="COG1559">
    <property type="taxonomic scope" value="Bacteria"/>
</dbReference>
<dbReference type="AlphaFoldDB" id="E3J8Z0"/>
<feature type="compositionally biased region" description="Basic and acidic residues" evidence="8">
    <location>
        <begin position="588"/>
        <end position="609"/>
    </location>
</feature>
<comment type="similarity">
    <text evidence="7">Belongs to the transglycosylase MltG family.</text>
</comment>
<dbReference type="GO" id="GO:0009252">
    <property type="term" value="P:peptidoglycan biosynthetic process"/>
    <property type="evidence" value="ECO:0007669"/>
    <property type="project" value="UniProtKB-UniRule"/>
</dbReference>
<dbReference type="GO" id="GO:0071555">
    <property type="term" value="P:cell wall organization"/>
    <property type="evidence" value="ECO:0007669"/>
    <property type="project" value="UniProtKB-KW"/>
</dbReference>
<keyword evidence="4 7" id="KW-0472">Membrane</keyword>
<dbReference type="InterPro" id="IPR003770">
    <property type="entry name" value="MLTG-like"/>
</dbReference>
<evidence type="ECO:0000256" key="3">
    <source>
        <dbReference type="ARBA" id="ARBA00022989"/>
    </source>
</evidence>
<dbReference type="OrthoDB" id="9814591at2"/>
<evidence type="ECO:0000256" key="1">
    <source>
        <dbReference type="ARBA" id="ARBA00022475"/>
    </source>
</evidence>
<evidence type="ECO:0000256" key="8">
    <source>
        <dbReference type="SAM" id="MobiDB-lite"/>
    </source>
</evidence>
<accession>E3J8Z0</accession>
<evidence type="ECO:0000256" key="2">
    <source>
        <dbReference type="ARBA" id="ARBA00022692"/>
    </source>
</evidence>
<name>E3J8Z0_PSEI1</name>
<dbReference type="Pfam" id="PF02618">
    <property type="entry name" value="YceG"/>
    <property type="match status" value="1"/>
</dbReference>
<dbReference type="EMBL" id="CP002299">
    <property type="protein sequence ID" value="ADP79723.1"/>
    <property type="molecule type" value="Genomic_DNA"/>
</dbReference>
<keyword evidence="10" id="KW-1185">Reference proteome</keyword>
<comment type="function">
    <text evidence="7">Functions as a peptidoglycan terminase that cleaves nascent peptidoglycan strands endolytically to terminate their elongation.</text>
</comment>
<dbReference type="GO" id="GO:0008932">
    <property type="term" value="F:lytic endotransglycosylase activity"/>
    <property type="evidence" value="ECO:0007669"/>
    <property type="project" value="UniProtKB-UniRule"/>
</dbReference>
<evidence type="ECO:0000313" key="10">
    <source>
        <dbReference type="Proteomes" id="UP000002484"/>
    </source>
</evidence>
<sequence>MSERWDLDNGVGGAAGYGGTDPWAAHRTGARPVDPFAVESPEQPADISVGGGPVLGGSPGGQPAGGPTGGYPAANGGYGGDAFSVGDQGYGATGYPAATAPAPAATPGYSDTTAAFFGSGTGVWSSYQAPEAPSGYEIPGPAVAAPYVGGPYLGDSAAQGADSAVAYTETSTGYHAALGYSDGGQGTVVAGQGTLGGAQQAGYQQAGYPTGYLEPVQTGYLEPVQPTGYLEAVPQTGYQEAVHQTGYQEVAQQTGYQQAIGYPDAFGQQAQAAAYDYQSGYQQTGVNPSTGSFSTAGYQQAVPAVEQSGYQHAVPAVEQSGYQQAVPAVEHSGYQPAVPADQQTGYQAAYPSGAHPATGGHVVTGGYATEQYLADPYPRTGGLARPVLPAQPASPGLEPGYAAVVPAGYPDAGYSAAVQPAGYDASGQAAAFGTAGGATQAEAYPADGYPQGTGGYQAQTARYSDEPRQAGAGTGPRPPADLPAAGAVPPPAAEPGEGGTRSARRGRRAPDRRTEALNFRIDPPEDLYAPAEEDYADEPRGRFDQVPAAAPRRAGRAGARGQNGRFVAARDHADSGLDDLEDGDEDRLDDRPNDRAPRFERPRRDDHGDRARRRRAAPKLIAMLLVLAVLLGGGIYAGGKVLGRMTGGKAIPDYPGPGSGTAEVKVAQGATATDIAGTLFAADVVKSRQAFITAAANDPNSMKIQPGTYRLKKQMTAVGALAALLNSANSIYRFTLPPGRTADWLITELSQRLGVPKQTYQDLLDHPAGKLDLPAYANGHVEGYLLPSTYDLDPKATPAQTLNLFIDAFKAQAAKINLEAVAQQDGMTPDQIVTVASIIQMEVPRIDDGQKVARVIYNRLNDKTGKYQKLDMDSTTRYAVHKPTGALTQSDLNNPSPFNTRLHTGLPPAAIASPDLWALTSALHPYTGPQGADGQPWYYFVALPKSNVTIFASESEWPAAHARFIAEGGVG</sequence>
<dbReference type="GO" id="GO:0005886">
    <property type="term" value="C:plasma membrane"/>
    <property type="evidence" value="ECO:0007669"/>
    <property type="project" value="UniProtKB-SubCell"/>
</dbReference>
<dbReference type="PANTHER" id="PTHR30518">
    <property type="entry name" value="ENDOLYTIC MUREIN TRANSGLYCOSYLASE"/>
    <property type="match status" value="1"/>
</dbReference>
<feature type="transmembrane region" description="Helical" evidence="7">
    <location>
        <begin position="620"/>
        <end position="639"/>
    </location>
</feature>
<feature type="region of interest" description="Disordered" evidence="8">
    <location>
        <begin position="464"/>
        <end position="613"/>
    </location>
</feature>
<dbReference type="KEGG" id="fri:FraEuI1c_1666"/>
<feature type="compositionally biased region" description="Gly residues" evidence="8">
    <location>
        <begin position="10"/>
        <end position="19"/>
    </location>
</feature>
<keyword evidence="1 7" id="KW-1003">Cell membrane</keyword>
<keyword evidence="3 7" id="KW-1133">Transmembrane helix</keyword>
<evidence type="ECO:0000313" key="9">
    <source>
        <dbReference type="EMBL" id="ADP79723.1"/>
    </source>
</evidence>
<dbReference type="NCBIfam" id="TIGR00247">
    <property type="entry name" value="endolytic transglycosylase MltG"/>
    <property type="match status" value="1"/>
</dbReference>
<dbReference type="InParanoid" id="E3J8Z0"/>
<evidence type="ECO:0000256" key="6">
    <source>
        <dbReference type="ARBA" id="ARBA00023316"/>
    </source>
</evidence>
<evidence type="ECO:0000256" key="7">
    <source>
        <dbReference type="HAMAP-Rule" id="MF_02065"/>
    </source>
</evidence>
<dbReference type="Gene3D" id="3.30.1490.480">
    <property type="entry name" value="Endolytic murein transglycosylase"/>
    <property type="match status" value="1"/>
</dbReference>
<feature type="compositionally biased region" description="Low complexity" evidence="8">
    <location>
        <begin position="547"/>
        <end position="560"/>
    </location>
</feature>
<feature type="site" description="Important for catalytic activity" evidence="7">
    <location>
        <position position="842"/>
    </location>
</feature>
<comment type="catalytic activity">
    <reaction evidence="7">
        <text>a peptidoglycan chain = a peptidoglycan chain with N-acetyl-1,6-anhydromuramyl-[peptide] at the reducing end + a peptidoglycan chain with N-acetylglucosamine at the non-reducing end.</text>
        <dbReference type="EC" id="4.2.2.29"/>
    </reaction>
</comment>
<dbReference type="RefSeq" id="WP_013422842.1">
    <property type="nucleotide sequence ID" value="NC_014666.1"/>
</dbReference>
<feature type="compositionally biased region" description="Acidic residues" evidence="8">
    <location>
        <begin position="576"/>
        <end position="587"/>
    </location>
</feature>
<dbReference type="STRING" id="298654.FraEuI1c_1666"/>
<dbReference type="Proteomes" id="UP000002484">
    <property type="component" value="Chromosome"/>
</dbReference>
<keyword evidence="2 7" id="KW-0812">Transmembrane</keyword>
<dbReference type="HOGENOM" id="CLU_305385_0_0_11"/>